<sequence>MDARMGSNIQGPSLIRVPEWVDNPLGKYYLYFADHRGTYIRLAYADDIAGPWRMHEAGSLKLEDSFFPATCPPCSLAPGARGSLYPHIASPDVHVDDERQQIVMYIHGRGAGRQFTRLALSHDGLNFEGSPEELGRPYFRVIEHDDFHYALSMPGYMYRSKDGRSDFQEGPRFFNDNMRHNALLIRDDKLHVFWTQAGHAPERIFLSTIDMTGDWMQWQESEPVEVLRPETEWEGAELEVAPSRRGHIDERVNQLRDPAIFEEDGKVYLLYSIAGEHGLAIAELFLE</sequence>
<evidence type="ECO:0000313" key="2">
    <source>
        <dbReference type="Proteomes" id="UP000218767"/>
    </source>
</evidence>
<protein>
    <recommendedName>
        <fullName evidence="3">Glycosidase</fullName>
    </recommendedName>
</protein>
<comment type="caution">
    <text evidence="1">The sequence shown here is derived from an EMBL/GenBank/DDBJ whole genome shotgun (WGS) entry which is preliminary data.</text>
</comment>
<dbReference type="AlphaFoldDB" id="A0A2A4XGM6"/>
<proteinExistence type="predicted"/>
<name>A0A2A4XGM6_9GAMM</name>
<accession>A0A2A4XGM6</accession>
<evidence type="ECO:0008006" key="3">
    <source>
        <dbReference type="Google" id="ProtNLM"/>
    </source>
</evidence>
<gene>
    <name evidence="1" type="ORF">COB20_01660</name>
</gene>
<evidence type="ECO:0000313" key="1">
    <source>
        <dbReference type="EMBL" id="PCI81441.1"/>
    </source>
</evidence>
<dbReference type="InterPro" id="IPR023296">
    <property type="entry name" value="Glyco_hydro_beta-prop_sf"/>
</dbReference>
<dbReference type="Gene3D" id="2.115.10.20">
    <property type="entry name" value="Glycosyl hydrolase domain, family 43"/>
    <property type="match status" value="2"/>
</dbReference>
<organism evidence="1 2">
    <name type="scientific">SAR86 cluster bacterium</name>
    <dbReference type="NCBI Taxonomy" id="2030880"/>
    <lineage>
        <taxon>Bacteria</taxon>
        <taxon>Pseudomonadati</taxon>
        <taxon>Pseudomonadota</taxon>
        <taxon>Gammaproteobacteria</taxon>
        <taxon>SAR86 cluster</taxon>
    </lineage>
</organism>
<reference evidence="2" key="1">
    <citation type="submission" date="2017-08" db="EMBL/GenBank/DDBJ databases">
        <title>A dynamic microbial community with high functional redundancy inhabits the cold, oxic subseafloor aquifer.</title>
        <authorList>
            <person name="Tully B.J."/>
            <person name="Wheat C.G."/>
            <person name="Glazer B.T."/>
            <person name="Huber J.A."/>
        </authorList>
    </citation>
    <scope>NUCLEOTIDE SEQUENCE [LARGE SCALE GENOMIC DNA]</scope>
</reference>
<dbReference type="Proteomes" id="UP000218767">
    <property type="component" value="Unassembled WGS sequence"/>
</dbReference>
<dbReference type="EMBL" id="NVUL01000005">
    <property type="protein sequence ID" value="PCI81441.1"/>
    <property type="molecule type" value="Genomic_DNA"/>
</dbReference>
<dbReference type="SUPFAM" id="SSF75005">
    <property type="entry name" value="Arabinanase/levansucrase/invertase"/>
    <property type="match status" value="2"/>
</dbReference>